<comment type="caution">
    <text evidence="2">The sequence shown here is derived from an EMBL/GenBank/DDBJ whole genome shotgun (WGS) entry which is preliminary data.</text>
</comment>
<feature type="region of interest" description="Disordered" evidence="1">
    <location>
        <begin position="20"/>
        <end position="48"/>
    </location>
</feature>
<reference evidence="2 3" key="1">
    <citation type="journal article" date="2019" name="Nat. Ecol. Evol.">
        <title>Megaphylogeny resolves global patterns of mushroom evolution.</title>
        <authorList>
            <person name="Varga T."/>
            <person name="Krizsan K."/>
            <person name="Foldi C."/>
            <person name="Dima B."/>
            <person name="Sanchez-Garcia M."/>
            <person name="Sanchez-Ramirez S."/>
            <person name="Szollosi G.J."/>
            <person name="Szarkandi J.G."/>
            <person name="Papp V."/>
            <person name="Albert L."/>
            <person name="Andreopoulos W."/>
            <person name="Angelini C."/>
            <person name="Antonin V."/>
            <person name="Barry K.W."/>
            <person name="Bougher N.L."/>
            <person name="Buchanan P."/>
            <person name="Buyck B."/>
            <person name="Bense V."/>
            <person name="Catcheside P."/>
            <person name="Chovatia M."/>
            <person name="Cooper J."/>
            <person name="Damon W."/>
            <person name="Desjardin D."/>
            <person name="Finy P."/>
            <person name="Geml J."/>
            <person name="Haridas S."/>
            <person name="Hughes K."/>
            <person name="Justo A."/>
            <person name="Karasinski D."/>
            <person name="Kautmanova I."/>
            <person name="Kiss B."/>
            <person name="Kocsube S."/>
            <person name="Kotiranta H."/>
            <person name="LaButti K.M."/>
            <person name="Lechner B.E."/>
            <person name="Liimatainen K."/>
            <person name="Lipzen A."/>
            <person name="Lukacs Z."/>
            <person name="Mihaltcheva S."/>
            <person name="Morgado L.N."/>
            <person name="Niskanen T."/>
            <person name="Noordeloos M.E."/>
            <person name="Ohm R.A."/>
            <person name="Ortiz-Santana B."/>
            <person name="Ovrebo C."/>
            <person name="Racz N."/>
            <person name="Riley R."/>
            <person name="Savchenko A."/>
            <person name="Shiryaev A."/>
            <person name="Soop K."/>
            <person name="Spirin V."/>
            <person name="Szebenyi C."/>
            <person name="Tomsovsky M."/>
            <person name="Tulloss R.E."/>
            <person name="Uehling J."/>
            <person name="Grigoriev I.V."/>
            <person name="Vagvolgyi C."/>
            <person name="Papp T."/>
            <person name="Martin F.M."/>
            <person name="Miettinen O."/>
            <person name="Hibbett D.S."/>
            <person name="Nagy L.G."/>
        </authorList>
    </citation>
    <scope>NUCLEOTIDE SEQUENCE [LARGE SCALE GENOMIC DNA]</scope>
    <source>
        <strain evidence="2 3">FP101781</strain>
    </source>
</reference>
<sequence length="85" mass="9200">MCFVVAANVNDVRHHLRFTTSASLSPSPSSSLPAVNGHGGPPASHDAGTEHLYLKTEACPAWSRKRVDVCLEQRASSLASRFVRR</sequence>
<gene>
    <name evidence="2" type="ORF">FA13DRAFT_1795819</name>
</gene>
<proteinExistence type="predicted"/>
<dbReference type="EMBL" id="QPFP01000050">
    <property type="protein sequence ID" value="TEB26181.1"/>
    <property type="molecule type" value="Genomic_DNA"/>
</dbReference>
<name>A0A4Y7SWU6_COPMI</name>
<accession>A0A4Y7SWU6</accession>
<protein>
    <submittedName>
        <fullName evidence="2">Uncharacterized protein</fullName>
    </submittedName>
</protein>
<evidence type="ECO:0000313" key="2">
    <source>
        <dbReference type="EMBL" id="TEB26181.1"/>
    </source>
</evidence>
<feature type="compositionally biased region" description="Low complexity" evidence="1">
    <location>
        <begin position="21"/>
        <end position="34"/>
    </location>
</feature>
<dbReference type="Proteomes" id="UP000298030">
    <property type="component" value="Unassembled WGS sequence"/>
</dbReference>
<evidence type="ECO:0000313" key="3">
    <source>
        <dbReference type="Proteomes" id="UP000298030"/>
    </source>
</evidence>
<evidence type="ECO:0000256" key="1">
    <source>
        <dbReference type="SAM" id="MobiDB-lite"/>
    </source>
</evidence>
<dbReference type="AlphaFoldDB" id="A0A4Y7SWU6"/>
<organism evidence="2 3">
    <name type="scientific">Coprinellus micaceus</name>
    <name type="common">Glistening ink-cap mushroom</name>
    <name type="synonym">Coprinus micaceus</name>
    <dbReference type="NCBI Taxonomy" id="71717"/>
    <lineage>
        <taxon>Eukaryota</taxon>
        <taxon>Fungi</taxon>
        <taxon>Dikarya</taxon>
        <taxon>Basidiomycota</taxon>
        <taxon>Agaricomycotina</taxon>
        <taxon>Agaricomycetes</taxon>
        <taxon>Agaricomycetidae</taxon>
        <taxon>Agaricales</taxon>
        <taxon>Agaricineae</taxon>
        <taxon>Psathyrellaceae</taxon>
        <taxon>Coprinellus</taxon>
    </lineage>
</organism>
<keyword evidence="3" id="KW-1185">Reference proteome</keyword>